<protein>
    <recommendedName>
        <fullName evidence="3">BAH domain-containing protein</fullName>
    </recommendedName>
</protein>
<reference evidence="2" key="1">
    <citation type="journal article" date="2013" name="Nature">
        <title>Pan genome of the phytoplankton Emiliania underpins its global distribution.</title>
        <authorList>
            <person name="Read B.A."/>
            <person name="Kegel J."/>
            <person name="Klute M.J."/>
            <person name="Kuo A."/>
            <person name="Lefebvre S.C."/>
            <person name="Maumus F."/>
            <person name="Mayer C."/>
            <person name="Miller J."/>
            <person name="Monier A."/>
            <person name="Salamov A."/>
            <person name="Young J."/>
            <person name="Aguilar M."/>
            <person name="Claverie J.M."/>
            <person name="Frickenhaus S."/>
            <person name="Gonzalez K."/>
            <person name="Herman E.K."/>
            <person name="Lin Y.C."/>
            <person name="Napier J."/>
            <person name="Ogata H."/>
            <person name="Sarno A.F."/>
            <person name="Shmutz J."/>
            <person name="Schroeder D."/>
            <person name="de Vargas C."/>
            <person name="Verret F."/>
            <person name="von Dassow P."/>
            <person name="Valentin K."/>
            <person name="Van de Peer Y."/>
            <person name="Wheeler G."/>
            <person name="Dacks J.B."/>
            <person name="Delwiche C.F."/>
            <person name="Dyhrman S.T."/>
            <person name="Glockner G."/>
            <person name="John U."/>
            <person name="Richards T."/>
            <person name="Worden A.Z."/>
            <person name="Zhang X."/>
            <person name="Grigoriev I.V."/>
            <person name="Allen A.E."/>
            <person name="Bidle K."/>
            <person name="Borodovsky M."/>
            <person name="Bowler C."/>
            <person name="Brownlee C."/>
            <person name="Cock J.M."/>
            <person name="Elias M."/>
            <person name="Gladyshev V.N."/>
            <person name="Groth M."/>
            <person name="Guda C."/>
            <person name="Hadaegh A."/>
            <person name="Iglesias-Rodriguez M.D."/>
            <person name="Jenkins J."/>
            <person name="Jones B.M."/>
            <person name="Lawson T."/>
            <person name="Leese F."/>
            <person name="Lindquist E."/>
            <person name="Lobanov A."/>
            <person name="Lomsadze A."/>
            <person name="Malik S.B."/>
            <person name="Marsh M.E."/>
            <person name="Mackinder L."/>
            <person name="Mock T."/>
            <person name="Mueller-Roeber B."/>
            <person name="Pagarete A."/>
            <person name="Parker M."/>
            <person name="Probert I."/>
            <person name="Quesneville H."/>
            <person name="Raines C."/>
            <person name="Rensing S.A."/>
            <person name="Riano-Pachon D.M."/>
            <person name="Richier S."/>
            <person name="Rokitta S."/>
            <person name="Shiraiwa Y."/>
            <person name="Soanes D.M."/>
            <person name="van der Giezen M."/>
            <person name="Wahlund T.M."/>
            <person name="Williams B."/>
            <person name="Wilson W."/>
            <person name="Wolfe G."/>
            <person name="Wurch L.L."/>
        </authorList>
    </citation>
    <scope>NUCLEOTIDE SEQUENCE</scope>
</reference>
<evidence type="ECO:0000313" key="1">
    <source>
        <dbReference type="EnsemblProtists" id="EOD32055"/>
    </source>
</evidence>
<dbReference type="GeneID" id="17277327"/>
<reference evidence="1" key="2">
    <citation type="submission" date="2024-10" db="UniProtKB">
        <authorList>
            <consortium name="EnsemblProtists"/>
        </authorList>
    </citation>
    <scope>IDENTIFICATION</scope>
</reference>
<name>A0A0D3K8H0_EMIH1</name>
<dbReference type="KEGG" id="ehx:EMIHUDRAFT_202612"/>
<proteinExistence type="predicted"/>
<evidence type="ECO:0008006" key="3">
    <source>
        <dbReference type="Google" id="ProtNLM"/>
    </source>
</evidence>
<accession>A0A0D3K8H0</accession>
<sequence>MRWYVLPAAQVQDRVAGGFDEAADGTLSSVKGNAITERCVSAHGGLSRWPPLIDGAGAVSGVPKTRVILKRR</sequence>
<organism evidence="1 2">
    <name type="scientific">Emiliania huxleyi (strain CCMP1516)</name>
    <dbReference type="NCBI Taxonomy" id="280463"/>
    <lineage>
        <taxon>Eukaryota</taxon>
        <taxon>Haptista</taxon>
        <taxon>Haptophyta</taxon>
        <taxon>Prymnesiophyceae</taxon>
        <taxon>Isochrysidales</taxon>
        <taxon>Noelaerhabdaceae</taxon>
        <taxon>Emiliania</taxon>
    </lineage>
</organism>
<dbReference type="EnsemblProtists" id="EOD32055">
    <property type="protein sequence ID" value="EOD32055"/>
    <property type="gene ID" value="EMIHUDRAFT_202612"/>
</dbReference>
<dbReference type="HOGENOM" id="CLU_2727564_0_0_1"/>
<dbReference type="AlphaFoldDB" id="A0A0D3K8H0"/>
<keyword evidence="2" id="KW-1185">Reference proteome</keyword>
<dbReference type="PaxDb" id="2903-EOD32055"/>
<dbReference type="Proteomes" id="UP000013827">
    <property type="component" value="Unassembled WGS sequence"/>
</dbReference>
<evidence type="ECO:0000313" key="2">
    <source>
        <dbReference type="Proteomes" id="UP000013827"/>
    </source>
</evidence>
<dbReference type="RefSeq" id="XP_005784484.1">
    <property type="nucleotide sequence ID" value="XM_005784427.1"/>
</dbReference>